<evidence type="ECO:0000259" key="2">
    <source>
        <dbReference type="Pfam" id="PF13338"/>
    </source>
</evidence>
<evidence type="ECO:0000259" key="1">
    <source>
        <dbReference type="Pfam" id="PF04480"/>
    </source>
</evidence>
<dbReference type="InterPro" id="IPR007569">
    <property type="entry name" value="DUF559"/>
</dbReference>
<protein>
    <submittedName>
        <fullName evidence="3">Uncharacterized protein</fullName>
    </submittedName>
</protein>
<evidence type="ECO:0000313" key="4">
    <source>
        <dbReference type="Proteomes" id="UP000005845"/>
    </source>
</evidence>
<dbReference type="Proteomes" id="UP000005845">
    <property type="component" value="Unassembled WGS sequence"/>
</dbReference>
<dbReference type="Pfam" id="PF04480">
    <property type="entry name" value="DUF559"/>
    <property type="match status" value="1"/>
</dbReference>
<proteinExistence type="predicted"/>
<feature type="domain" description="DUF559" evidence="1">
    <location>
        <begin position="193"/>
        <end position="285"/>
    </location>
</feature>
<reference evidence="3 4" key="1">
    <citation type="submission" date="2012-02" db="EMBL/GenBank/DDBJ databases">
        <title>Whole genome shotgun sequence of Gordonia sputi NBRC 100414.</title>
        <authorList>
            <person name="Yoshida I."/>
            <person name="Hosoyama A."/>
            <person name="Tsuchikane K."/>
            <person name="Katsumata H."/>
            <person name="Yamazaki S."/>
            <person name="Fujita N."/>
        </authorList>
    </citation>
    <scope>NUCLEOTIDE SEQUENCE [LARGE SCALE GENOMIC DNA]</scope>
    <source>
        <strain evidence="3 4">NBRC 100414</strain>
    </source>
</reference>
<sequence>MTTLAQHLSTHDGVITLAQARALGVNRHSVRRRLSAGTWVREAEATFRAVDHPRTARVRVRIAVASVGKSAVLVGSSAAWWHGLTSAFPSKITVATQVKGRHAGASSGVKVTHRRLHEPDIVVVDGLRVASVAATLLDVAADGDTSTVDNALLTHRVSITELDDALGRYPRRRGAPEARRLFDALRSGARSEAERTTTALFDAHDITGWTANTEVLGYLLDFVFRDARLIVEIDGFAFHRDAKTFQRDRTKRNALLADGWRMLNFTWDDITRRPDATARQVLDALDASAA</sequence>
<dbReference type="SUPFAM" id="SSF52980">
    <property type="entry name" value="Restriction endonuclease-like"/>
    <property type="match status" value="1"/>
</dbReference>
<dbReference type="InterPro" id="IPR025159">
    <property type="entry name" value="AbiEi_N"/>
</dbReference>
<keyword evidence="4" id="KW-1185">Reference proteome</keyword>
<dbReference type="eggNOG" id="COG2852">
    <property type="taxonomic scope" value="Bacteria"/>
</dbReference>
<feature type="domain" description="AbiEi antitoxin N-terminal" evidence="2">
    <location>
        <begin position="4"/>
        <end position="41"/>
    </location>
</feature>
<dbReference type="RefSeq" id="WP_005209141.1">
    <property type="nucleotide sequence ID" value="NZ_BAFC01000133.1"/>
</dbReference>
<dbReference type="AlphaFoldDB" id="H5U761"/>
<organism evidence="3 4">
    <name type="scientific">Gordonia sputi NBRC 100414</name>
    <dbReference type="NCBI Taxonomy" id="1089453"/>
    <lineage>
        <taxon>Bacteria</taxon>
        <taxon>Bacillati</taxon>
        <taxon>Actinomycetota</taxon>
        <taxon>Actinomycetes</taxon>
        <taxon>Mycobacteriales</taxon>
        <taxon>Gordoniaceae</taxon>
        <taxon>Gordonia</taxon>
    </lineage>
</organism>
<comment type="caution">
    <text evidence="3">The sequence shown here is derived from an EMBL/GenBank/DDBJ whole genome shotgun (WGS) entry which is preliminary data.</text>
</comment>
<dbReference type="EMBL" id="BAFC01000133">
    <property type="protein sequence ID" value="GAB41549.1"/>
    <property type="molecule type" value="Genomic_DNA"/>
</dbReference>
<accession>H5U761</accession>
<gene>
    <name evidence="3" type="ORF">GOSPT_135_00110</name>
</gene>
<name>H5U761_9ACTN</name>
<dbReference type="Pfam" id="PF13338">
    <property type="entry name" value="AbiEi_4"/>
    <property type="match status" value="1"/>
</dbReference>
<dbReference type="InterPro" id="IPR011335">
    <property type="entry name" value="Restrct_endonuc-II-like"/>
</dbReference>
<evidence type="ECO:0000313" key="3">
    <source>
        <dbReference type="EMBL" id="GAB41549.1"/>
    </source>
</evidence>
<dbReference type="Gene3D" id="3.40.960.10">
    <property type="entry name" value="VSR Endonuclease"/>
    <property type="match status" value="1"/>
</dbReference>